<organism evidence="3 4">
    <name type="scientific">Atribacter laminatus</name>
    <dbReference type="NCBI Taxonomy" id="2847778"/>
    <lineage>
        <taxon>Bacteria</taxon>
        <taxon>Pseudomonadati</taxon>
        <taxon>Atribacterota</taxon>
        <taxon>Atribacteria</taxon>
        <taxon>Atribacterales</taxon>
        <taxon>Atribacteraceae</taxon>
        <taxon>Atribacter</taxon>
    </lineage>
</organism>
<dbReference type="Pfam" id="PF00480">
    <property type="entry name" value="ROK"/>
    <property type="match status" value="1"/>
</dbReference>
<keyword evidence="4" id="KW-1185">Reference proteome</keyword>
<dbReference type="Proteomes" id="UP000594463">
    <property type="component" value="Chromosome"/>
</dbReference>
<dbReference type="InterPro" id="IPR043129">
    <property type="entry name" value="ATPase_NBD"/>
</dbReference>
<keyword evidence="2" id="KW-0175">Coiled coil</keyword>
<dbReference type="PANTHER" id="PTHR18964">
    <property type="entry name" value="ROK (REPRESSOR, ORF, KINASE) FAMILY"/>
    <property type="match status" value="1"/>
</dbReference>
<comment type="similarity">
    <text evidence="1">Belongs to the ROK (NagC/XylR) family.</text>
</comment>
<reference evidence="3 4" key="1">
    <citation type="journal article" date="2021" name="Nat. Commun.">
        <title>Isolation of a member of the candidate phylum Atribacteria reveals a unique cell membrane structure.</title>
        <authorList>
            <person name="Taiki K."/>
            <person name="Nobu M.K."/>
            <person name="Kusada H."/>
            <person name="Meng X.-Y."/>
            <person name="Hosoki N."/>
            <person name="Uematsu K."/>
            <person name="Yoshioka H."/>
            <person name="Kamagata Y."/>
            <person name="Tamaki H."/>
        </authorList>
    </citation>
    <scope>NUCLEOTIDE SEQUENCE [LARGE SCALE GENOMIC DNA]</scope>
    <source>
        <strain evidence="3 4">RT761</strain>
    </source>
</reference>
<dbReference type="EMBL" id="CP065383">
    <property type="protein sequence ID" value="QPM68906.1"/>
    <property type="molecule type" value="Genomic_DNA"/>
</dbReference>
<dbReference type="RefSeq" id="WP_218111397.1">
    <property type="nucleotide sequence ID" value="NZ_CP065383.1"/>
</dbReference>
<dbReference type="SUPFAM" id="SSF53067">
    <property type="entry name" value="Actin-like ATPase domain"/>
    <property type="match status" value="1"/>
</dbReference>
<dbReference type="InterPro" id="IPR000600">
    <property type="entry name" value="ROK"/>
</dbReference>
<dbReference type="InterPro" id="IPR049874">
    <property type="entry name" value="ROK_cs"/>
</dbReference>
<feature type="coiled-coil region" evidence="2">
    <location>
        <begin position="38"/>
        <end position="65"/>
    </location>
</feature>
<accession>A0A7T1AN00</accession>
<sequence length="332" mass="35433">MIKKAYIGVDLGGTNTKIAIVDDRGSIIARSMIPTQAMRPAENVVEDIANEAKRLKKEAEQKEYKIYSLGIGIPGLIDWNRGICLLLPNFPNKWKHIPIKEWLEEKLSLPVAVINDVRAITLAEKRFGSGKDVKSLILMAIGTGIGGGVVIDGNLYIGKDGSAGELGHIIVEPGGIKCGCGNRGCLESYASGPSIVAQALRSLVQQNDTMIRDMIKGDLNLVTPKIIADAAVAGDEIAKDIIKQSGFYIGVALSSACVVVNPEMIIIGGGVAQAGRLLFESIANSLKENLHMVPVSTIQFTETELGMDAGVIGTATWSKEKLIKGEIILDSE</sequence>
<dbReference type="PROSITE" id="PS01125">
    <property type="entry name" value="ROK"/>
    <property type="match status" value="1"/>
</dbReference>
<dbReference type="AlphaFoldDB" id="A0A7T1AN00"/>
<dbReference type="Gene3D" id="3.30.420.40">
    <property type="match status" value="2"/>
</dbReference>
<protein>
    <submittedName>
        <fullName evidence="3">N-acetylglucosamine repressor</fullName>
    </submittedName>
</protein>
<name>A0A7T1AN00_ATRLM</name>
<evidence type="ECO:0000256" key="2">
    <source>
        <dbReference type="SAM" id="Coils"/>
    </source>
</evidence>
<evidence type="ECO:0000256" key="1">
    <source>
        <dbReference type="ARBA" id="ARBA00006479"/>
    </source>
</evidence>
<gene>
    <name evidence="3" type="primary">nagC_9</name>
    <name evidence="3" type="ORF">RT761_02133</name>
</gene>
<evidence type="ECO:0000313" key="3">
    <source>
        <dbReference type="EMBL" id="QPM68906.1"/>
    </source>
</evidence>
<dbReference type="PANTHER" id="PTHR18964:SF149">
    <property type="entry name" value="BIFUNCTIONAL UDP-N-ACETYLGLUCOSAMINE 2-EPIMERASE_N-ACETYLMANNOSAMINE KINASE"/>
    <property type="match status" value="1"/>
</dbReference>
<dbReference type="KEGG" id="alam:RT761_02133"/>
<evidence type="ECO:0000313" key="4">
    <source>
        <dbReference type="Proteomes" id="UP000594463"/>
    </source>
</evidence>
<proteinExistence type="inferred from homology"/>